<evidence type="ECO:0000256" key="1">
    <source>
        <dbReference type="SAM" id="Phobius"/>
    </source>
</evidence>
<protein>
    <submittedName>
        <fullName evidence="2">Uncharacterized protein</fullName>
    </submittedName>
</protein>
<dbReference type="Proteomes" id="UP000307790">
    <property type="component" value="Unassembled WGS sequence"/>
</dbReference>
<keyword evidence="3" id="KW-1185">Reference proteome</keyword>
<evidence type="ECO:0000313" key="2">
    <source>
        <dbReference type="EMBL" id="TLU64364.1"/>
    </source>
</evidence>
<proteinExistence type="predicted"/>
<feature type="transmembrane region" description="Helical" evidence="1">
    <location>
        <begin position="35"/>
        <end position="56"/>
    </location>
</feature>
<keyword evidence="1" id="KW-0812">Transmembrane</keyword>
<comment type="caution">
    <text evidence="2">The sequence shown here is derived from an EMBL/GenBank/DDBJ whole genome shotgun (WGS) entry which is preliminary data.</text>
</comment>
<reference evidence="2 3" key="1">
    <citation type="submission" date="2019-05" db="EMBL/GenBank/DDBJ databases">
        <title>Genome sequences of Thalassotalea litorea 1K03283.</title>
        <authorList>
            <person name="Zhang D."/>
        </authorList>
    </citation>
    <scope>NUCLEOTIDE SEQUENCE [LARGE SCALE GENOMIC DNA]</scope>
    <source>
        <strain evidence="2 3">MCCC 1K03283</strain>
    </source>
</reference>
<accession>A0A5R9IFS4</accession>
<keyword evidence="1" id="KW-1133">Transmembrane helix</keyword>
<feature type="transmembrane region" description="Helical" evidence="1">
    <location>
        <begin position="7"/>
        <end position="29"/>
    </location>
</feature>
<dbReference type="AlphaFoldDB" id="A0A5R9IFS4"/>
<dbReference type="EMBL" id="VCBC01000011">
    <property type="protein sequence ID" value="TLU64364.1"/>
    <property type="molecule type" value="Genomic_DNA"/>
</dbReference>
<gene>
    <name evidence="2" type="ORF">FE810_12250</name>
</gene>
<evidence type="ECO:0000313" key="3">
    <source>
        <dbReference type="Proteomes" id="UP000307790"/>
    </source>
</evidence>
<dbReference type="RefSeq" id="WP_138320347.1">
    <property type="nucleotide sequence ID" value="NZ_VCBC01000011.1"/>
</dbReference>
<dbReference type="OrthoDB" id="9842778at2"/>
<organism evidence="2 3">
    <name type="scientific">Thalassotalea litorea</name>
    <dbReference type="NCBI Taxonomy" id="2020715"/>
    <lineage>
        <taxon>Bacteria</taxon>
        <taxon>Pseudomonadati</taxon>
        <taxon>Pseudomonadota</taxon>
        <taxon>Gammaproteobacteria</taxon>
        <taxon>Alteromonadales</taxon>
        <taxon>Colwelliaceae</taxon>
        <taxon>Thalassotalea</taxon>
    </lineage>
</organism>
<keyword evidence="1" id="KW-0472">Membrane</keyword>
<name>A0A5R9IFS4_9GAMM</name>
<sequence length="145" mass="16182">MTFKFPILISLIPVFIAIAVILAGVYTRYRDGKSTGIYVSLAGFGFLVLFGPMLFLDTVKVSSRQIVQSTGFWFHQTQKHINLTQTQYIEISGSEDGKGKTLIVWKAYSADGSVHIVDPGDLWESNTEEIVGYLANQGFEVRQIK</sequence>